<dbReference type="InterPro" id="IPR016964">
    <property type="entry name" value="Sigma2_recept"/>
</dbReference>
<evidence type="ECO:0000256" key="6">
    <source>
        <dbReference type="ARBA" id="ARBA00022989"/>
    </source>
</evidence>
<evidence type="ECO:0000256" key="8">
    <source>
        <dbReference type="ARBA" id="ARBA00031073"/>
    </source>
</evidence>
<keyword evidence="6 9" id="KW-1133">Transmembrane helix</keyword>
<dbReference type="PANTHER" id="PTHR31204:SF1">
    <property type="entry name" value="SIGMA INTRACELLULAR RECEPTOR 2"/>
    <property type="match status" value="1"/>
</dbReference>
<accession>A0ABM1A200</accession>
<dbReference type="PROSITE" id="PS51751">
    <property type="entry name" value="EXPERA"/>
    <property type="match status" value="1"/>
</dbReference>
<evidence type="ECO:0000256" key="3">
    <source>
        <dbReference type="ARBA" id="ARBA00018102"/>
    </source>
</evidence>
<comment type="subcellular location">
    <subcellularLocation>
        <location evidence="1">Endoplasmic reticulum membrane</location>
        <topology evidence="1">Multi-pass membrane protein</topology>
    </subcellularLocation>
</comment>
<proteinExistence type="inferred from homology"/>
<keyword evidence="5" id="KW-0256">Endoplasmic reticulum</keyword>
<evidence type="ECO:0000256" key="4">
    <source>
        <dbReference type="ARBA" id="ARBA00022692"/>
    </source>
</evidence>
<evidence type="ECO:0000256" key="1">
    <source>
        <dbReference type="ARBA" id="ARBA00004477"/>
    </source>
</evidence>
<dbReference type="Proteomes" id="UP000694888">
    <property type="component" value="Unplaced"/>
</dbReference>
<feature type="transmembrane region" description="Helical" evidence="9">
    <location>
        <begin position="71"/>
        <end position="95"/>
    </location>
</feature>
<protein>
    <recommendedName>
        <fullName evidence="3">Sigma intracellular receptor 2</fullName>
    </recommendedName>
    <alternativeName>
        <fullName evidence="8">Transmembrane protein 97</fullName>
    </alternativeName>
</protein>
<dbReference type="Pfam" id="PF05241">
    <property type="entry name" value="EBP"/>
    <property type="match status" value="1"/>
</dbReference>
<dbReference type="GeneID" id="101862656"/>
<keyword evidence="7 9" id="KW-0472">Membrane</keyword>
<dbReference type="PANTHER" id="PTHR31204">
    <property type="entry name" value="SIGMA INTRACELLULAR RECEPTOR 2"/>
    <property type="match status" value="1"/>
</dbReference>
<name>A0ABM1A200_APLCA</name>
<feature type="domain" description="EXPERA" evidence="10">
    <location>
        <begin position="14"/>
        <end position="163"/>
    </location>
</feature>
<evidence type="ECO:0000256" key="9">
    <source>
        <dbReference type="PIRNR" id="PIRNR031032"/>
    </source>
</evidence>
<evidence type="ECO:0000313" key="12">
    <source>
        <dbReference type="RefSeq" id="XP_012939203.1"/>
    </source>
</evidence>
<dbReference type="RefSeq" id="XP_012939203.1">
    <property type="nucleotide sequence ID" value="XM_013083749.2"/>
</dbReference>
<keyword evidence="11" id="KW-1185">Reference proteome</keyword>
<organism evidence="11 12">
    <name type="scientific">Aplysia californica</name>
    <name type="common">California sea hare</name>
    <dbReference type="NCBI Taxonomy" id="6500"/>
    <lineage>
        <taxon>Eukaryota</taxon>
        <taxon>Metazoa</taxon>
        <taxon>Spiralia</taxon>
        <taxon>Lophotrochozoa</taxon>
        <taxon>Mollusca</taxon>
        <taxon>Gastropoda</taxon>
        <taxon>Heterobranchia</taxon>
        <taxon>Euthyneura</taxon>
        <taxon>Tectipleura</taxon>
        <taxon>Aplysiida</taxon>
        <taxon>Aplysioidea</taxon>
        <taxon>Aplysiidae</taxon>
        <taxon>Aplysia</taxon>
    </lineage>
</organism>
<keyword evidence="12" id="KW-0675">Receptor</keyword>
<comment type="similarity">
    <text evidence="2">Belongs to the TMEM97/sigma-2 receptor family.</text>
</comment>
<evidence type="ECO:0000256" key="7">
    <source>
        <dbReference type="ARBA" id="ARBA00023136"/>
    </source>
</evidence>
<dbReference type="InterPro" id="IPR051987">
    <property type="entry name" value="Sigma-2_receptor-like"/>
</dbReference>
<evidence type="ECO:0000256" key="2">
    <source>
        <dbReference type="ARBA" id="ARBA00009096"/>
    </source>
</evidence>
<evidence type="ECO:0000256" key="5">
    <source>
        <dbReference type="ARBA" id="ARBA00022824"/>
    </source>
</evidence>
<reference evidence="12" key="1">
    <citation type="submission" date="2025-08" db="UniProtKB">
        <authorList>
            <consortium name="RefSeq"/>
        </authorList>
    </citation>
    <scope>IDENTIFICATION</scope>
</reference>
<feature type="transmembrane region" description="Helical" evidence="9">
    <location>
        <begin position="102"/>
        <end position="128"/>
    </location>
</feature>
<feature type="transmembrane region" description="Helical" evidence="9">
    <location>
        <begin position="148"/>
        <end position="170"/>
    </location>
</feature>
<evidence type="ECO:0000313" key="11">
    <source>
        <dbReference type="Proteomes" id="UP000694888"/>
    </source>
</evidence>
<sequence length="179" mass="21397">MMHYVTMPTRRQIMDKILFLYFLIQIPSTLFFDTQGVYPESWYPQMLKSMKQNYLEDFKDPFLANAWRHPWYLAVCLVEHFLEVPFFFFATYAYYNGARNKPWVLFPSILYSVHTITAICSVWLMALLEDFSKYEALAPSSLVERLKLCFAYSPFMICSLVCLCDSLFLFREMRQDKIK</sequence>
<evidence type="ECO:0000259" key="10">
    <source>
        <dbReference type="PROSITE" id="PS51751"/>
    </source>
</evidence>
<keyword evidence="4 9" id="KW-0812">Transmembrane</keyword>
<dbReference type="InterPro" id="IPR033118">
    <property type="entry name" value="EXPERA"/>
</dbReference>
<gene>
    <name evidence="12" type="primary">LOC101862656</name>
</gene>
<dbReference type="PIRSF" id="PIRSF031032">
    <property type="entry name" value="TMP_97_prd"/>
    <property type="match status" value="1"/>
</dbReference>